<dbReference type="InterPro" id="IPR018674">
    <property type="entry name" value="DUF2142_membrane"/>
</dbReference>
<gene>
    <name evidence="3" type="ORF">FHX76_003012</name>
</gene>
<dbReference type="AlphaFoldDB" id="A0A7X5R496"/>
<dbReference type="EMBL" id="JAAMOX010000003">
    <property type="protein sequence ID" value="NIH55097.1"/>
    <property type="molecule type" value="Genomic_DNA"/>
</dbReference>
<keyword evidence="1" id="KW-1133">Transmembrane helix</keyword>
<feature type="transmembrane region" description="Helical" evidence="1">
    <location>
        <begin position="325"/>
        <end position="345"/>
    </location>
</feature>
<keyword evidence="2" id="KW-0732">Signal</keyword>
<name>A0A7X5R496_9MICO</name>
<feature type="transmembrane region" description="Helical" evidence="1">
    <location>
        <begin position="119"/>
        <end position="141"/>
    </location>
</feature>
<evidence type="ECO:0000313" key="4">
    <source>
        <dbReference type="Proteomes" id="UP000541033"/>
    </source>
</evidence>
<feature type="transmembrane region" description="Helical" evidence="1">
    <location>
        <begin position="383"/>
        <end position="403"/>
    </location>
</feature>
<dbReference type="RefSeq" id="WP_167152007.1">
    <property type="nucleotide sequence ID" value="NZ_JAAMOX010000003.1"/>
</dbReference>
<protein>
    <recommendedName>
        <fullName evidence="5">DUF2142 domain-containing protein</fullName>
    </recommendedName>
</protein>
<feature type="transmembrane region" description="Helical" evidence="1">
    <location>
        <begin position="415"/>
        <end position="438"/>
    </location>
</feature>
<proteinExistence type="predicted"/>
<feature type="transmembrane region" description="Helical" evidence="1">
    <location>
        <begin position="148"/>
        <end position="166"/>
    </location>
</feature>
<organism evidence="3 4">
    <name type="scientific">Lysinibacter cavernae</name>
    <dbReference type="NCBI Taxonomy" id="1640652"/>
    <lineage>
        <taxon>Bacteria</taxon>
        <taxon>Bacillati</taxon>
        <taxon>Actinomycetota</taxon>
        <taxon>Actinomycetes</taxon>
        <taxon>Micrococcales</taxon>
        <taxon>Microbacteriaceae</taxon>
        <taxon>Lysinibacter</taxon>
    </lineage>
</organism>
<keyword evidence="4" id="KW-1185">Reference proteome</keyword>
<accession>A0A7X5R496</accession>
<feature type="transmembrane region" description="Helical" evidence="1">
    <location>
        <begin position="458"/>
        <end position="482"/>
    </location>
</feature>
<feature type="transmembrane region" description="Helical" evidence="1">
    <location>
        <begin position="220"/>
        <end position="237"/>
    </location>
</feature>
<reference evidence="3 4" key="1">
    <citation type="submission" date="2020-02" db="EMBL/GenBank/DDBJ databases">
        <title>Sequencing the genomes of 1000 actinobacteria strains.</title>
        <authorList>
            <person name="Klenk H.-P."/>
        </authorList>
    </citation>
    <scope>NUCLEOTIDE SEQUENCE [LARGE SCALE GENOMIC DNA]</scope>
    <source>
        <strain evidence="3 4">DSM 27960</strain>
    </source>
</reference>
<feature type="transmembrane region" description="Helical" evidence="1">
    <location>
        <begin position="249"/>
        <end position="268"/>
    </location>
</feature>
<feature type="signal peptide" evidence="2">
    <location>
        <begin position="1"/>
        <end position="23"/>
    </location>
</feature>
<dbReference type="Proteomes" id="UP000541033">
    <property type="component" value="Unassembled WGS sequence"/>
</dbReference>
<evidence type="ECO:0000256" key="2">
    <source>
        <dbReference type="SAM" id="SignalP"/>
    </source>
</evidence>
<evidence type="ECO:0000313" key="3">
    <source>
        <dbReference type="EMBL" id="NIH55097.1"/>
    </source>
</evidence>
<keyword evidence="1" id="KW-0812">Transmembrane</keyword>
<evidence type="ECO:0000256" key="1">
    <source>
        <dbReference type="SAM" id="Phobius"/>
    </source>
</evidence>
<feature type="transmembrane region" description="Helical" evidence="1">
    <location>
        <begin position="172"/>
        <end position="189"/>
    </location>
</feature>
<feature type="transmembrane region" description="Helical" evidence="1">
    <location>
        <begin position="350"/>
        <end position="371"/>
    </location>
</feature>
<sequence>MAWSIVSVLMASWALMVPLSASMDEPAHIVKAASVVRGQFVGEPGTAGHIVQVPRYIALSQEITCTAFQEDRSAQCQDLDGANDSTIVDSTTTAGQYNPIYYAIVGLPSLVFNDISGIYAMRIVSAILTSFFIAAAVAMAWSWRPRAYAAIGVALGLTPSMLFLGGALNPNAVETSATLAVFVAMLSIVLQRKTHIPLLAERCVVIVLAAAIGGNTRGLSPLWMAIALLLPLCMAPWREVWPLFKRKAVVITIVLVGLAMAFALYWIAVSGSLNGGAEGINSDLQFPAKGEPFHVGFRIMITGFFEMNQSLLGSFGWLEVEAPSVVFFVWGGVISAFILLSLTVLKRRPLFVTGLLMVGFLIIPAFVQGAYITGGGIIWQGRYALPLFAMVMFSMVAFSGKAIAQLPLGIHRRALTIVLVAIFATQIAAFLQVLARFTAGMDVSWHTALLHPEWVPPLGVWGVLALYSAASLVATVVLLRAVANDEDLGSRLETDKQPAKQPVRA</sequence>
<keyword evidence="1" id="KW-0472">Membrane</keyword>
<evidence type="ECO:0008006" key="5">
    <source>
        <dbReference type="Google" id="ProtNLM"/>
    </source>
</evidence>
<feature type="transmembrane region" description="Helical" evidence="1">
    <location>
        <begin position="196"/>
        <end position="214"/>
    </location>
</feature>
<comment type="caution">
    <text evidence="3">The sequence shown here is derived from an EMBL/GenBank/DDBJ whole genome shotgun (WGS) entry which is preliminary data.</text>
</comment>
<feature type="chain" id="PRO_5031518403" description="DUF2142 domain-containing protein" evidence="2">
    <location>
        <begin position="24"/>
        <end position="505"/>
    </location>
</feature>
<dbReference type="Pfam" id="PF09913">
    <property type="entry name" value="DUF2142"/>
    <property type="match status" value="1"/>
</dbReference>